<gene>
    <name evidence="1" type="ORF">BpHYR1_013469</name>
</gene>
<keyword evidence="2" id="KW-1185">Reference proteome</keyword>
<name>A0A3M7P763_BRAPC</name>
<dbReference type="AlphaFoldDB" id="A0A3M7P763"/>
<organism evidence="1 2">
    <name type="scientific">Brachionus plicatilis</name>
    <name type="common">Marine rotifer</name>
    <name type="synonym">Brachionus muelleri</name>
    <dbReference type="NCBI Taxonomy" id="10195"/>
    <lineage>
        <taxon>Eukaryota</taxon>
        <taxon>Metazoa</taxon>
        <taxon>Spiralia</taxon>
        <taxon>Gnathifera</taxon>
        <taxon>Rotifera</taxon>
        <taxon>Eurotatoria</taxon>
        <taxon>Monogononta</taxon>
        <taxon>Pseudotrocha</taxon>
        <taxon>Ploima</taxon>
        <taxon>Brachionidae</taxon>
        <taxon>Brachionus</taxon>
    </lineage>
</organism>
<evidence type="ECO:0000313" key="1">
    <source>
        <dbReference type="EMBL" id="RMZ94915.1"/>
    </source>
</evidence>
<proteinExistence type="predicted"/>
<reference evidence="1 2" key="1">
    <citation type="journal article" date="2018" name="Sci. Rep.">
        <title>Genomic signatures of local adaptation to the degree of environmental predictability in rotifers.</title>
        <authorList>
            <person name="Franch-Gras L."/>
            <person name="Hahn C."/>
            <person name="Garcia-Roger E.M."/>
            <person name="Carmona M.J."/>
            <person name="Serra M."/>
            <person name="Gomez A."/>
        </authorList>
    </citation>
    <scope>NUCLEOTIDE SEQUENCE [LARGE SCALE GENOMIC DNA]</scope>
    <source>
        <strain evidence="1">HYR1</strain>
    </source>
</reference>
<comment type="caution">
    <text evidence="1">The sequence shown here is derived from an EMBL/GenBank/DDBJ whole genome shotgun (WGS) entry which is preliminary data.</text>
</comment>
<sequence>MVYENVGLVAKLFVAYDQDKIHQMEIMEIIYGSTGKAGMLILRKKKRIDFAAALQRLLDVCT</sequence>
<dbReference type="EMBL" id="REGN01012730">
    <property type="protein sequence ID" value="RMZ94915.1"/>
    <property type="molecule type" value="Genomic_DNA"/>
</dbReference>
<protein>
    <submittedName>
        <fullName evidence="1">Uncharacterized protein</fullName>
    </submittedName>
</protein>
<evidence type="ECO:0000313" key="2">
    <source>
        <dbReference type="Proteomes" id="UP000276133"/>
    </source>
</evidence>
<dbReference type="Proteomes" id="UP000276133">
    <property type="component" value="Unassembled WGS sequence"/>
</dbReference>
<accession>A0A3M7P763</accession>